<dbReference type="AlphaFoldDB" id="A0A6C0AFM9"/>
<proteinExistence type="predicted"/>
<accession>A0A6C0AFM9</accession>
<reference evidence="1" key="1">
    <citation type="journal article" date="2020" name="Nature">
        <title>Giant virus diversity and host interactions through global metagenomics.</title>
        <authorList>
            <person name="Schulz F."/>
            <person name="Roux S."/>
            <person name="Paez-Espino D."/>
            <person name="Jungbluth S."/>
            <person name="Walsh D.A."/>
            <person name="Denef V.J."/>
            <person name="McMahon K.D."/>
            <person name="Konstantinidis K.T."/>
            <person name="Eloe-Fadrosh E.A."/>
            <person name="Kyrpides N.C."/>
            <person name="Woyke T."/>
        </authorList>
    </citation>
    <scope>NUCLEOTIDE SEQUENCE</scope>
    <source>
        <strain evidence="1">GVMAG-S-1024976-23</strain>
    </source>
</reference>
<evidence type="ECO:0000313" key="1">
    <source>
        <dbReference type="EMBL" id="QHS78568.1"/>
    </source>
</evidence>
<sequence>MDKKAFSNLIVDSLNSPFNIHILNLINNVSKIHSHKRISETLDLFSIQNIFNKNIYSFFKNINLSESLFESDSFLSITNSLETIFSNILLSEKLHNNLRIIINNIKNVLTGIKESSNSKELEKHFEILEDSLSFIEEKAIIESINNLVNDEEYAFLLWNSLINFFTSLYGVLASLNENTKWSNIIVDKNKFEEFIRELSKIE</sequence>
<name>A0A6C0AFM9_9ZZZZ</name>
<organism evidence="1">
    <name type="scientific">viral metagenome</name>
    <dbReference type="NCBI Taxonomy" id="1070528"/>
    <lineage>
        <taxon>unclassified sequences</taxon>
        <taxon>metagenomes</taxon>
        <taxon>organismal metagenomes</taxon>
    </lineage>
</organism>
<dbReference type="EMBL" id="MN740601">
    <property type="protein sequence ID" value="QHS78568.1"/>
    <property type="molecule type" value="Genomic_DNA"/>
</dbReference>
<protein>
    <submittedName>
        <fullName evidence="1">Uncharacterized protein</fullName>
    </submittedName>
</protein>